<dbReference type="RefSeq" id="XP_008207510.2">
    <property type="nucleotide sequence ID" value="XM_008209288.3"/>
</dbReference>
<evidence type="ECO:0000313" key="6">
    <source>
        <dbReference type="Proteomes" id="UP000002358"/>
    </source>
</evidence>
<dbReference type="InterPro" id="IPR036188">
    <property type="entry name" value="FAD/NAD-bd_sf"/>
</dbReference>
<keyword evidence="6" id="KW-1185">Reference proteome</keyword>
<dbReference type="SUPFAM" id="SSF51905">
    <property type="entry name" value="FAD/NAD(P)-binding domain"/>
    <property type="match status" value="2"/>
</dbReference>
<feature type="domain" description="Cilia- and flagella-associated protein 61 N-terminal" evidence="3">
    <location>
        <begin position="10"/>
        <end position="263"/>
    </location>
</feature>
<organism evidence="5 6">
    <name type="scientific">Nasonia vitripennis</name>
    <name type="common">Parasitic wasp</name>
    <dbReference type="NCBI Taxonomy" id="7425"/>
    <lineage>
        <taxon>Eukaryota</taxon>
        <taxon>Metazoa</taxon>
        <taxon>Ecdysozoa</taxon>
        <taxon>Arthropoda</taxon>
        <taxon>Hexapoda</taxon>
        <taxon>Insecta</taxon>
        <taxon>Pterygota</taxon>
        <taxon>Neoptera</taxon>
        <taxon>Endopterygota</taxon>
        <taxon>Hymenoptera</taxon>
        <taxon>Apocrita</taxon>
        <taxon>Proctotrupomorpha</taxon>
        <taxon>Chalcidoidea</taxon>
        <taxon>Pteromalidae</taxon>
        <taxon>Pteromalinae</taxon>
        <taxon>Nasonia</taxon>
    </lineage>
</organism>
<name>A0A7M7H5N0_NASVI</name>
<dbReference type="FunCoup" id="A0A7M7H5N0">
    <property type="interactions" value="2"/>
</dbReference>
<dbReference type="Pfam" id="PF23150">
    <property type="entry name" value="CFAP61_dimer"/>
    <property type="match status" value="1"/>
</dbReference>
<accession>A0A7M7H5N0</accession>
<dbReference type="Gene3D" id="3.50.50.60">
    <property type="entry name" value="FAD/NAD(P)-binding domain"/>
    <property type="match status" value="3"/>
</dbReference>
<evidence type="ECO:0000259" key="2">
    <source>
        <dbReference type="Pfam" id="PF07992"/>
    </source>
</evidence>
<feature type="domain" description="FAD/NAD(P)-binding" evidence="2">
    <location>
        <begin position="598"/>
        <end position="900"/>
    </location>
</feature>
<evidence type="ECO:0000259" key="4">
    <source>
        <dbReference type="Pfam" id="PF23150"/>
    </source>
</evidence>
<evidence type="ECO:0000259" key="3">
    <source>
        <dbReference type="Pfam" id="PF16092"/>
    </source>
</evidence>
<dbReference type="GO" id="GO:0016491">
    <property type="term" value="F:oxidoreductase activity"/>
    <property type="evidence" value="ECO:0007669"/>
    <property type="project" value="InterPro"/>
</dbReference>
<dbReference type="PANTHER" id="PTHR21178">
    <property type="entry name" value="CILIA- AND FLAGELLA-ASSOCIATED PROTEIN 61"/>
    <property type="match status" value="1"/>
</dbReference>
<dbReference type="AlphaFoldDB" id="A0A7M7H5N0"/>
<evidence type="ECO:0000256" key="1">
    <source>
        <dbReference type="SAM" id="MobiDB-lite"/>
    </source>
</evidence>
<dbReference type="OrthoDB" id="382863at2759"/>
<dbReference type="GeneID" id="103316259"/>
<evidence type="ECO:0008006" key="7">
    <source>
        <dbReference type="Google" id="ProtNLM"/>
    </source>
</evidence>
<proteinExistence type="predicted"/>
<dbReference type="EnsemblMetazoa" id="XM_008209288">
    <property type="protein sequence ID" value="XP_008207510"/>
    <property type="gene ID" value="LOC103316259"/>
</dbReference>
<reference evidence="5" key="1">
    <citation type="submission" date="2021-01" db="UniProtKB">
        <authorList>
            <consortium name="EnsemblMetazoa"/>
        </authorList>
    </citation>
    <scope>IDENTIFICATION</scope>
</reference>
<protein>
    <recommendedName>
        <fullName evidence="7">Cilia- and flagella-associated protein 61 N-terminal domain-containing protein</fullName>
    </recommendedName>
</protein>
<dbReference type="InterPro" id="IPR023753">
    <property type="entry name" value="FAD/NAD-binding_dom"/>
</dbReference>
<sequence length="1191" mass="136519">MDSGETKIMCRRAEHSDIPKIARMIRCRTLELFDDVTHPGVIFEKACLAVVRENEALEIVSAMFLCNYPNVPVLLQADWPTWMNRLYGLENATAANTLFVHFLVWDDRYERDFLGELLTATFYEAAFCDYVVLVLPAGIEPANAIREEMTKVSPKNEPQEVKAQVLYVSHQSKRIPRLKYRLAVEEDNDDVIQMLDAESTRLRELYGEFYISEMVRQPLESRRIIVSERENSSISAILCLNRNVDLDLLNDKFDLEPFAQLRKIRSRCSDIFSFDEYGGEYAVDAASDSLSISCESRGRSDEDLGVEASDSKSEENELCEDEDNEEYEADAFALELHGTQQPVDELRCQGLLSAGFECFPDLDYCVLLVPTDTPHFPMLDYFVRVPSKPTRDFPMALYVTHRSVLQADLRAREALSTDRGAIADLVEGMSNVVRDFDEALMSERKERRCFVFTCDEVVVGLAIVCVEEEVDRLRLCYRVEDLSPRLENANLDCCSGRLLRFELMPIFNSRLDFFLAEIMRLAGFQALYRRQCSRDDCRAVLPSCLSVMQPTEPRIRKFPHFQRFHEKENVDFLFDELFSLFVITPRLTMIRREIVNTKIVVVGASDCGLAFIGALTSGYKYRDLQFSDITLISSNGLPYDHSNDYSVRIMTPFRGRYCHAYRKLTSGNFTVIKGTVVAIDREKKRVQIENSVSVTYDYLVLTCGSLFQRPELDESSSLETPANCFLINDDANARNCLMEIRRMTVDFTVKQSIVFYGCNIECYCALAAFLELGLEGSWITLIEPKLLARDDVFRDDLEIKESLRETLASNGVRVVSDCDVVDWTTIEGSGVVIKSLRLGRNEEIIDCDALLSFQNKRPCYETFLAISRAGLVFDGRLVIDAEFRTNDRWVFAAGTMTKYSRKLRISKLSPHAQYNRIEVGEKLAENLVSTIASDNKKDEGLRLGLPGHTFREPVVVSCLLPGGYRYLYVRKPGVLNTIEDLDKEVDARDDVFTSGSRTADTGYFRLRLNQFRTVECVTCFGKTDFDIQNMISLYGRHEAMLNDLKRRFLNSEIGDFFAYFNEPWAAALFSDDFDEFRRRPRCFCPDGTTDCKQILRNYLTQALTQANYEENSLVVLTQISESDRAALMSQCLEKSCYLQEIEDGLIEFLERHEDELPMYKTSRKERRILREIEDTPLVYRDNAECICQSSA</sequence>
<feature type="region of interest" description="Disordered" evidence="1">
    <location>
        <begin position="296"/>
        <end position="317"/>
    </location>
</feature>
<evidence type="ECO:0000313" key="5">
    <source>
        <dbReference type="EnsemblMetazoa" id="XP_008207510"/>
    </source>
</evidence>
<feature type="domain" description="CFAP61 dimerisation" evidence="4">
    <location>
        <begin position="949"/>
        <end position="1068"/>
    </location>
</feature>
<dbReference type="KEGG" id="nvi:103316259"/>
<dbReference type="InterPro" id="IPR038884">
    <property type="entry name" value="CFAP61"/>
</dbReference>
<dbReference type="Proteomes" id="UP000002358">
    <property type="component" value="Chromosome 5"/>
</dbReference>
<dbReference type="PANTHER" id="PTHR21178:SF8">
    <property type="entry name" value="CILIA- AND FLAGELLA-ASSOCIATED PROTEIN 61"/>
    <property type="match status" value="1"/>
</dbReference>
<dbReference type="InParanoid" id="A0A7M7H5N0"/>
<dbReference type="Pfam" id="PF16092">
    <property type="entry name" value="CFAP61_N"/>
    <property type="match status" value="1"/>
</dbReference>
<dbReference type="InterPro" id="IPR056299">
    <property type="entry name" value="CFAP61_dimer"/>
</dbReference>
<dbReference type="Pfam" id="PF07992">
    <property type="entry name" value="Pyr_redox_2"/>
    <property type="match status" value="1"/>
</dbReference>
<dbReference type="SMR" id="A0A7M7H5N0"/>
<dbReference type="InterPro" id="IPR032151">
    <property type="entry name" value="CFAP61_N"/>
</dbReference>